<evidence type="ECO:0008006" key="3">
    <source>
        <dbReference type="Google" id="ProtNLM"/>
    </source>
</evidence>
<organism evidence="1 2">
    <name type="scientific">Methanosphaera stadtmanae</name>
    <dbReference type="NCBI Taxonomy" id="2317"/>
    <lineage>
        <taxon>Archaea</taxon>
        <taxon>Methanobacteriati</taxon>
        <taxon>Methanobacteriota</taxon>
        <taxon>Methanomada group</taxon>
        <taxon>Methanobacteria</taxon>
        <taxon>Methanobacteriales</taxon>
        <taxon>Methanobacteriaceae</taxon>
        <taxon>Methanosphaera</taxon>
    </lineage>
</organism>
<proteinExistence type="predicted"/>
<dbReference type="Proteomes" id="UP000248557">
    <property type="component" value="Unassembled WGS sequence"/>
</dbReference>
<comment type="caution">
    <text evidence="1">The sequence shown here is derived from an EMBL/GenBank/DDBJ whole genome shotgun (WGS) entry which is preliminary data.</text>
</comment>
<dbReference type="RefSeq" id="WP_112149511.1">
    <property type="nucleotide sequence ID" value="NZ_JAXJAF010000112.1"/>
</dbReference>
<gene>
    <name evidence="1" type="ORF">CA615_03905</name>
</gene>
<reference evidence="1 2" key="1">
    <citation type="submission" date="2017-05" db="EMBL/GenBank/DDBJ databases">
        <title>Host range expansion of the Methanosphaera genus to humans and monogastric animals involves recent and extensive reduction in genome content.</title>
        <authorList>
            <person name="Hoedt E.C."/>
            <person name="Volmer J.G."/>
            <person name="Parks D.H."/>
            <person name="Rosewarne C.P."/>
            <person name="Denman S.E."/>
            <person name="Mcsweeney C.S."/>
            <person name="O Cuiv P."/>
            <person name="Hugenholtz P."/>
            <person name="Tyson G.W."/>
            <person name="Morrison M."/>
        </authorList>
    </citation>
    <scope>NUCLEOTIDE SEQUENCE [LARGE SCALE GENOMIC DNA]</scope>
    <source>
        <strain evidence="1 2">PA5</strain>
    </source>
</reference>
<dbReference type="EMBL" id="NGJK01000043">
    <property type="protein sequence ID" value="RAP03113.1"/>
    <property type="molecule type" value="Genomic_DNA"/>
</dbReference>
<evidence type="ECO:0000313" key="2">
    <source>
        <dbReference type="Proteomes" id="UP000248557"/>
    </source>
</evidence>
<dbReference type="AlphaFoldDB" id="A0A328Q0U0"/>
<evidence type="ECO:0000313" key="1">
    <source>
        <dbReference type="EMBL" id="RAP03113.1"/>
    </source>
</evidence>
<protein>
    <recommendedName>
        <fullName evidence="3">SAP domain-containing protein</fullName>
    </recommendedName>
</protein>
<sequence length="465" mass="55231">MLHNCEEKIIELTSGHEFEKYIKALGLTKEDGIIIQNNLLNAYYINQIDVNNIESQLKANINKLLNDRDIEVKQKDLDDDEKYLIYRYNQEYMRVYCSNCRTQILFDDTYCHNCGKKTNYTQNTIGYNIIDNTNPPEHSSIKYSKTTLLHTTYKLLRYVQDNPVISNIPREILAPYSIDINVVIDYALNNNLIKTSVNSANYYLRLTHLSKEELMKIALNNKLKTEGTKSELATRLIKNIEYSKLNLLINNKAYTLTDMGVKFLEDNTYIIFYDVFLCNYSFDEYIQLYNENKDKLDKIEIGFLFLKNLRKKYVKEFKWKSYRNTFKEEFKIAEFSKNKTLKITSLINLFICDINSWNNNVFLVGGTVLDDFLSEIFLNLKKEYDLNKEVEKYFIDVYDSIELPYCIIPKQDTYNYLIELLNNKSIESIRYDVKSKLHFKLDENYFFDNLEEQKRVCSLLKDSFY</sequence>
<name>A0A328Q0U0_9EURY</name>
<accession>A0A328Q0U0</accession>